<dbReference type="InterPro" id="IPR006450">
    <property type="entry name" value="Phage_HK97_gp6-like"/>
</dbReference>
<accession>A0ABW5DV49</accession>
<comment type="caution">
    <text evidence="1">The sequence shown here is derived from an EMBL/GenBank/DDBJ whole genome shotgun (WGS) entry which is preliminary data.</text>
</comment>
<organism evidence="1 2">
    <name type="scientific">Lacibacterium aquatile</name>
    <dbReference type="NCBI Taxonomy" id="1168082"/>
    <lineage>
        <taxon>Bacteria</taxon>
        <taxon>Pseudomonadati</taxon>
        <taxon>Pseudomonadota</taxon>
        <taxon>Alphaproteobacteria</taxon>
        <taxon>Rhodospirillales</taxon>
        <taxon>Rhodospirillaceae</taxon>
    </lineage>
</organism>
<evidence type="ECO:0000313" key="2">
    <source>
        <dbReference type="Proteomes" id="UP001597295"/>
    </source>
</evidence>
<evidence type="ECO:0000313" key="1">
    <source>
        <dbReference type="EMBL" id="MFD2264339.1"/>
    </source>
</evidence>
<dbReference type="EMBL" id="JBHUIP010000013">
    <property type="protein sequence ID" value="MFD2264339.1"/>
    <property type="molecule type" value="Genomic_DNA"/>
</dbReference>
<dbReference type="InterPro" id="IPR021146">
    <property type="entry name" value="Phage_gp6-like_head-tail"/>
</dbReference>
<dbReference type="RefSeq" id="WP_379877421.1">
    <property type="nucleotide sequence ID" value="NZ_JBHUIP010000013.1"/>
</dbReference>
<dbReference type="InterPro" id="IPR011738">
    <property type="entry name" value="Phage_CHP"/>
</dbReference>
<proteinExistence type="predicted"/>
<dbReference type="Gene3D" id="1.10.3230.30">
    <property type="entry name" value="Phage gp6-like head-tail connector protein"/>
    <property type="match status" value="1"/>
</dbReference>
<keyword evidence="2" id="KW-1185">Reference proteome</keyword>
<dbReference type="Pfam" id="PF05135">
    <property type="entry name" value="Phage_connect_1"/>
    <property type="match status" value="1"/>
</dbReference>
<dbReference type="CDD" id="cd08054">
    <property type="entry name" value="gp6"/>
    <property type="match status" value="1"/>
</dbReference>
<reference evidence="2" key="1">
    <citation type="journal article" date="2019" name="Int. J. Syst. Evol. Microbiol.">
        <title>The Global Catalogue of Microorganisms (GCM) 10K type strain sequencing project: providing services to taxonomists for standard genome sequencing and annotation.</title>
        <authorList>
            <consortium name="The Broad Institute Genomics Platform"/>
            <consortium name="The Broad Institute Genome Sequencing Center for Infectious Disease"/>
            <person name="Wu L."/>
            <person name="Ma J."/>
        </authorList>
    </citation>
    <scope>NUCLEOTIDE SEQUENCE [LARGE SCALE GENOMIC DNA]</scope>
    <source>
        <strain evidence="2">CGMCC 1.19062</strain>
    </source>
</reference>
<gene>
    <name evidence="1" type="ORF">ACFSM5_15655</name>
</gene>
<dbReference type="NCBIfam" id="TIGR02215">
    <property type="entry name" value="phage_chp_gp8"/>
    <property type="match status" value="1"/>
</dbReference>
<protein>
    <submittedName>
        <fullName evidence="1">Head-tail connector protein</fullName>
    </submittedName>
</protein>
<dbReference type="Proteomes" id="UP001597295">
    <property type="component" value="Unassembled WGS sequence"/>
</dbReference>
<dbReference type="NCBIfam" id="TIGR01560">
    <property type="entry name" value="put_DNA_pack"/>
    <property type="match status" value="2"/>
</dbReference>
<name>A0ABW5DV49_9PROT</name>
<sequence length="183" mass="20563">MLETIEFPAIEPVSLADAKAYLRIEHDAEDGLIESLIQAARQLCEVTVRKRLIRQRLRLVSDDLYAVHRLPAGPVRQVETVAVINVAGITEVLPEADYIVSGDRLACVTRWPNPRRPVGSFRVDYEVGFGEAPEDVPQPLRQGIRMLVAHWYEHREAVQTVAQPTVLPMGVAALWAPFRPVRL</sequence>